<gene>
    <name evidence="1" type="ORF">BaRGS_00001396</name>
</gene>
<evidence type="ECO:0000313" key="2">
    <source>
        <dbReference type="Proteomes" id="UP001519460"/>
    </source>
</evidence>
<evidence type="ECO:0000313" key="1">
    <source>
        <dbReference type="EMBL" id="KAK7507461.1"/>
    </source>
</evidence>
<keyword evidence="2" id="KW-1185">Reference proteome</keyword>
<sequence>MNRSALLVDDIAIGLSAGRARIKRISSGSRNLPPVSRPRACRTRDASRLAAIIAQATFNASKASIMIGHQQDFQRWFPRVLYIKLLRPPYPGPVPPLTLSLAMSPKNQLPFQMHFLSVTQAGDKRWQ</sequence>
<accession>A0ABD0M724</accession>
<comment type="caution">
    <text evidence="1">The sequence shown here is derived from an EMBL/GenBank/DDBJ whole genome shotgun (WGS) entry which is preliminary data.</text>
</comment>
<proteinExistence type="predicted"/>
<dbReference type="Proteomes" id="UP001519460">
    <property type="component" value="Unassembled WGS sequence"/>
</dbReference>
<organism evidence="1 2">
    <name type="scientific">Batillaria attramentaria</name>
    <dbReference type="NCBI Taxonomy" id="370345"/>
    <lineage>
        <taxon>Eukaryota</taxon>
        <taxon>Metazoa</taxon>
        <taxon>Spiralia</taxon>
        <taxon>Lophotrochozoa</taxon>
        <taxon>Mollusca</taxon>
        <taxon>Gastropoda</taxon>
        <taxon>Caenogastropoda</taxon>
        <taxon>Sorbeoconcha</taxon>
        <taxon>Cerithioidea</taxon>
        <taxon>Batillariidae</taxon>
        <taxon>Batillaria</taxon>
    </lineage>
</organism>
<name>A0ABD0M724_9CAEN</name>
<protein>
    <submittedName>
        <fullName evidence="1">Uncharacterized protein</fullName>
    </submittedName>
</protein>
<dbReference type="AlphaFoldDB" id="A0ABD0M724"/>
<reference evidence="1 2" key="1">
    <citation type="journal article" date="2023" name="Sci. Data">
        <title>Genome assembly of the Korean intertidal mud-creeper Batillaria attramentaria.</title>
        <authorList>
            <person name="Patra A.K."/>
            <person name="Ho P.T."/>
            <person name="Jun S."/>
            <person name="Lee S.J."/>
            <person name="Kim Y."/>
            <person name="Won Y.J."/>
        </authorList>
    </citation>
    <scope>NUCLEOTIDE SEQUENCE [LARGE SCALE GENOMIC DNA]</scope>
    <source>
        <strain evidence="1">Wonlab-2016</strain>
    </source>
</reference>
<dbReference type="EMBL" id="JACVVK020000004">
    <property type="protein sequence ID" value="KAK7507461.1"/>
    <property type="molecule type" value="Genomic_DNA"/>
</dbReference>